<evidence type="ECO:0000256" key="1">
    <source>
        <dbReference type="SAM" id="MobiDB-lite"/>
    </source>
</evidence>
<sequence length="26" mass="3255">MHKKSSLNQKIWKKPKIKRDRIQMMT</sequence>
<name>A0A2P2NM86_RHIMU</name>
<dbReference type="EMBL" id="GGEC01063089">
    <property type="protein sequence ID" value="MBX43573.1"/>
    <property type="molecule type" value="Transcribed_RNA"/>
</dbReference>
<reference evidence="2" key="1">
    <citation type="submission" date="2018-02" db="EMBL/GenBank/DDBJ databases">
        <title>Rhizophora mucronata_Transcriptome.</title>
        <authorList>
            <person name="Meera S.P."/>
            <person name="Sreeshan A."/>
            <person name="Augustine A."/>
        </authorList>
    </citation>
    <scope>NUCLEOTIDE SEQUENCE</scope>
    <source>
        <tissue evidence="2">Leaf</tissue>
    </source>
</reference>
<evidence type="ECO:0000313" key="2">
    <source>
        <dbReference type="EMBL" id="MBX43573.1"/>
    </source>
</evidence>
<protein>
    <submittedName>
        <fullName evidence="2">Uncharacterized protein</fullName>
    </submittedName>
</protein>
<accession>A0A2P2NM86</accession>
<feature type="region of interest" description="Disordered" evidence="1">
    <location>
        <begin position="1"/>
        <end position="26"/>
    </location>
</feature>
<proteinExistence type="predicted"/>
<dbReference type="AlphaFoldDB" id="A0A2P2NM86"/>
<feature type="compositionally biased region" description="Basic residues" evidence="1">
    <location>
        <begin position="1"/>
        <end position="19"/>
    </location>
</feature>
<organism evidence="2">
    <name type="scientific">Rhizophora mucronata</name>
    <name type="common">Asiatic mangrove</name>
    <dbReference type="NCBI Taxonomy" id="61149"/>
    <lineage>
        <taxon>Eukaryota</taxon>
        <taxon>Viridiplantae</taxon>
        <taxon>Streptophyta</taxon>
        <taxon>Embryophyta</taxon>
        <taxon>Tracheophyta</taxon>
        <taxon>Spermatophyta</taxon>
        <taxon>Magnoliopsida</taxon>
        <taxon>eudicotyledons</taxon>
        <taxon>Gunneridae</taxon>
        <taxon>Pentapetalae</taxon>
        <taxon>rosids</taxon>
        <taxon>fabids</taxon>
        <taxon>Malpighiales</taxon>
        <taxon>Rhizophoraceae</taxon>
        <taxon>Rhizophora</taxon>
    </lineage>
</organism>